<dbReference type="STRING" id="7168.A0A182NCH5"/>
<dbReference type="VEuPathDB" id="VectorBase:ADIR005339"/>
<dbReference type="EnsemblMetazoa" id="ADIR005339-RA">
    <property type="protein sequence ID" value="ADIR005339-PA"/>
    <property type="gene ID" value="ADIR005339"/>
</dbReference>
<name>A0A182NCH5_9DIPT</name>
<protein>
    <submittedName>
        <fullName evidence="2">Uncharacterized protein</fullName>
    </submittedName>
</protein>
<dbReference type="Proteomes" id="UP000075884">
    <property type="component" value="Unassembled WGS sequence"/>
</dbReference>
<evidence type="ECO:0000313" key="3">
    <source>
        <dbReference type="Proteomes" id="UP000075884"/>
    </source>
</evidence>
<organism evidence="2 3">
    <name type="scientific">Anopheles dirus</name>
    <dbReference type="NCBI Taxonomy" id="7168"/>
    <lineage>
        <taxon>Eukaryota</taxon>
        <taxon>Metazoa</taxon>
        <taxon>Ecdysozoa</taxon>
        <taxon>Arthropoda</taxon>
        <taxon>Hexapoda</taxon>
        <taxon>Insecta</taxon>
        <taxon>Pterygota</taxon>
        <taxon>Neoptera</taxon>
        <taxon>Endopterygota</taxon>
        <taxon>Diptera</taxon>
        <taxon>Nematocera</taxon>
        <taxon>Culicoidea</taxon>
        <taxon>Culicidae</taxon>
        <taxon>Anophelinae</taxon>
        <taxon>Anopheles</taxon>
    </lineage>
</organism>
<proteinExistence type="predicted"/>
<keyword evidence="3" id="KW-1185">Reference proteome</keyword>
<reference evidence="3" key="1">
    <citation type="submission" date="2013-03" db="EMBL/GenBank/DDBJ databases">
        <title>The Genome Sequence of Anopheles dirus WRAIR2.</title>
        <authorList>
            <consortium name="The Broad Institute Genomics Platform"/>
            <person name="Neafsey D.E."/>
            <person name="Walton C."/>
            <person name="Walker B."/>
            <person name="Young S.K."/>
            <person name="Zeng Q."/>
            <person name="Gargeya S."/>
            <person name="Fitzgerald M."/>
            <person name="Haas B."/>
            <person name="Abouelleil A."/>
            <person name="Allen A.W."/>
            <person name="Alvarado L."/>
            <person name="Arachchi H.M."/>
            <person name="Berlin A.M."/>
            <person name="Chapman S.B."/>
            <person name="Gainer-Dewar J."/>
            <person name="Goldberg J."/>
            <person name="Griggs A."/>
            <person name="Gujja S."/>
            <person name="Hansen M."/>
            <person name="Howarth C."/>
            <person name="Imamovic A."/>
            <person name="Ireland A."/>
            <person name="Larimer J."/>
            <person name="McCowan C."/>
            <person name="Murphy C."/>
            <person name="Pearson M."/>
            <person name="Poon T.W."/>
            <person name="Priest M."/>
            <person name="Roberts A."/>
            <person name="Saif S."/>
            <person name="Shea T."/>
            <person name="Sisk P."/>
            <person name="Sykes S."/>
            <person name="Wortman J."/>
            <person name="Nusbaum C."/>
            <person name="Birren B."/>
        </authorList>
    </citation>
    <scope>NUCLEOTIDE SEQUENCE [LARGE SCALE GENOMIC DNA]</scope>
    <source>
        <strain evidence="3">WRAIR2</strain>
    </source>
</reference>
<dbReference type="AlphaFoldDB" id="A0A182NCH5"/>
<evidence type="ECO:0000256" key="1">
    <source>
        <dbReference type="SAM" id="Coils"/>
    </source>
</evidence>
<keyword evidence="1" id="KW-0175">Coiled coil</keyword>
<accession>A0A182NCH5</accession>
<reference evidence="2" key="2">
    <citation type="submission" date="2020-05" db="UniProtKB">
        <authorList>
            <consortium name="EnsemblMetazoa"/>
        </authorList>
    </citation>
    <scope>IDENTIFICATION</scope>
    <source>
        <strain evidence="2">WRAIR2</strain>
    </source>
</reference>
<feature type="coiled-coil region" evidence="1">
    <location>
        <begin position="111"/>
        <end position="322"/>
    </location>
</feature>
<evidence type="ECO:0000313" key="2">
    <source>
        <dbReference type="EnsemblMetazoa" id="ADIR005339-PA"/>
    </source>
</evidence>
<sequence length="392" mass="45525">MMAHIQDMTQQSKVQVLLNVVELNVKHVQQRQQIAMLQTSIRKVMEDRVQTKKDLIVQHNFKKSVDIVEEQKQSATVRLRERLESVNAHIKSNEVLRLQLRDDDVRVRSGMEDVKRLAVDLTDTAKSLQRSLEMGSNRMKEMNQQLNSLTKENAKLQDECRAKGSEMKTTATSCADIVQKTKQELAATEEGLKRRTEELKREQQRMAEQTKACAEQQAEKDTLQHEFNLLQQSFEDSILDRRQCFAEQEERLNKSYEEMKTAEEHKIATLSQKVQDMIDAKHVTEENIDALKAKQTNLAEQLQAALDRNKELENAIKDYDHNKHLEKELEMLKETMTIREQPNRFLQGKRKEHTFFKARNGNDLPKPTETIQEELPPISIISDSDVGFVLPH</sequence>